<dbReference type="STRING" id="1945662.B0A89_11180"/>
<dbReference type="SUPFAM" id="SSF64288">
    <property type="entry name" value="Chorismate lyase-like"/>
    <property type="match status" value="1"/>
</dbReference>
<dbReference type="PROSITE" id="PS50949">
    <property type="entry name" value="HTH_GNTR"/>
    <property type="match status" value="1"/>
</dbReference>
<feature type="domain" description="HTH gntR-type" evidence="4">
    <location>
        <begin position="3"/>
        <end position="71"/>
    </location>
</feature>
<dbReference type="Proteomes" id="UP000193017">
    <property type="component" value="Chromosome"/>
</dbReference>
<proteinExistence type="predicted"/>
<evidence type="ECO:0000256" key="1">
    <source>
        <dbReference type="ARBA" id="ARBA00023015"/>
    </source>
</evidence>
<dbReference type="RefSeq" id="WP_085378224.1">
    <property type="nucleotide sequence ID" value="NZ_CP020612.1"/>
</dbReference>
<dbReference type="Pfam" id="PF00392">
    <property type="entry name" value="GntR"/>
    <property type="match status" value="1"/>
</dbReference>
<dbReference type="InterPro" id="IPR000524">
    <property type="entry name" value="Tscrpt_reg_HTH_GntR"/>
</dbReference>
<evidence type="ECO:0000313" key="6">
    <source>
        <dbReference type="Proteomes" id="UP000193017"/>
    </source>
</evidence>
<dbReference type="SMART" id="SM00866">
    <property type="entry name" value="UTRA"/>
    <property type="match status" value="1"/>
</dbReference>
<keyword evidence="3" id="KW-0804">Transcription</keyword>
<dbReference type="Gene3D" id="3.40.1410.10">
    <property type="entry name" value="Chorismate lyase-like"/>
    <property type="match status" value="1"/>
</dbReference>
<accession>A0A1W6CZA0</accession>
<keyword evidence="1" id="KW-0805">Transcription regulation</keyword>
<dbReference type="InterPro" id="IPR011663">
    <property type="entry name" value="UTRA"/>
</dbReference>
<organism evidence="5 6">
    <name type="scientific">Paracoccus contaminans</name>
    <dbReference type="NCBI Taxonomy" id="1945662"/>
    <lineage>
        <taxon>Bacteria</taxon>
        <taxon>Pseudomonadati</taxon>
        <taxon>Pseudomonadota</taxon>
        <taxon>Alphaproteobacteria</taxon>
        <taxon>Rhodobacterales</taxon>
        <taxon>Paracoccaceae</taxon>
        <taxon>Paracoccus</taxon>
    </lineage>
</organism>
<dbReference type="GO" id="GO:0003700">
    <property type="term" value="F:DNA-binding transcription factor activity"/>
    <property type="evidence" value="ECO:0007669"/>
    <property type="project" value="InterPro"/>
</dbReference>
<reference evidence="5 6" key="1">
    <citation type="submission" date="2017-03" db="EMBL/GenBank/DDBJ databases">
        <title>Genome sequence of Paracoccus contaminans isolated from a water microcosm.</title>
        <authorList>
            <person name="Aurass P."/>
            <person name="Karste S."/>
            <person name="Trost E."/>
            <person name="Glaeser S.P."/>
            <person name="Kaempfer P."/>
            <person name="Flieger A."/>
        </authorList>
    </citation>
    <scope>NUCLEOTIDE SEQUENCE [LARGE SCALE GENOMIC DNA]</scope>
    <source>
        <strain evidence="6">RKI 16-01929T\LMG 29738T\CCM 8701T\CIP 111112T</strain>
    </source>
</reference>
<evidence type="ECO:0000256" key="2">
    <source>
        <dbReference type="ARBA" id="ARBA00023125"/>
    </source>
</evidence>
<sequence>MPPATFKAIKADLLRRIQHGEWPPGGRLPDEVDLAGAYGVARTTVGRAMRELVADGLIERRRKAGTRVRAAPLRSARFQIPLVRDEITTLGAAYSYRLLASDIADPPAGVAAALRIGPAARLRHLLCLHFADGAPYQLEDRWINLAAAPDAAEADFSAQGPNEWLVSKIPFTSAEIGFSAVAASAAQSAHLACEPGTALFCIDRRTEWQRQPVTLVRLIYREGHRLTTRY</sequence>
<keyword evidence="6" id="KW-1185">Reference proteome</keyword>
<dbReference type="KEGG" id="pcon:B0A89_11180"/>
<dbReference type="InterPro" id="IPR036388">
    <property type="entry name" value="WH-like_DNA-bd_sf"/>
</dbReference>
<dbReference type="CDD" id="cd07377">
    <property type="entry name" value="WHTH_GntR"/>
    <property type="match status" value="1"/>
</dbReference>
<dbReference type="AlphaFoldDB" id="A0A1W6CZA0"/>
<dbReference type="PANTHER" id="PTHR44846:SF16">
    <property type="entry name" value="TRANSCRIPTIONAL REGULATOR PHNF-RELATED"/>
    <property type="match status" value="1"/>
</dbReference>
<dbReference type="SUPFAM" id="SSF46785">
    <property type="entry name" value="Winged helix' DNA-binding domain"/>
    <property type="match status" value="1"/>
</dbReference>
<dbReference type="InterPro" id="IPR028978">
    <property type="entry name" value="Chorismate_lyase_/UTRA_dom_sf"/>
</dbReference>
<evidence type="ECO:0000313" key="5">
    <source>
        <dbReference type="EMBL" id="ARJ70109.1"/>
    </source>
</evidence>
<dbReference type="EMBL" id="CP020612">
    <property type="protein sequence ID" value="ARJ70109.1"/>
    <property type="molecule type" value="Genomic_DNA"/>
</dbReference>
<dbReference type="GO" id="GO:0003677">
    <property type="term" value="F:DNA binding"/>
    <property type="evidence" value="ECO:0007669"/>
    <property type="project" value="UniProtKB-KW"/>
</dbReference>
<dbReference type="PRINTS" id="PR00035">
    <property type="entry name" value="HTHGNTR"/>
</dbReference>
<keyword evidence="2" id="KW-0238">DNA-binding</keyword>
<dbReference type="Gene3D" id="1.10.10.10">
    <property type="entry name" value="Winged helix-like DNA-binding domain superfamily/Winged helix DNA-binding domain"/>
    <property type="match status" value="1"/>
</dbReference>
<dbReference type="PANTHER" id="PTHR44846">
    <property type="entry name" value="MANNOSYL-D-GLYCERATE TRANSPORT/METABOLISM SYSTEM REPRESSOR MNGR-RELATED"/>
    <property type="match status" value="1"/>
</dbReference>
<dbReference type="Pfam" id="PF07702">
    <property type="entry name" value="UTRA"/>
    <property type="match status" value="1"/>
</dbReference>
<evidence type="ECO:0000256" key="3">
    <source>
        <dbReference type="ARBA" id="ARBA00023163"/>
    </source>
</evidence>
<dbReference type="InterPro" id="IPR036390">
    <property type="entry name" value="WH_DNA-bd_sf"/>
</dbReference>
<dbReference type="OrthoDB" id="9808698at2"/>
<evidence type="ECO:0000259" key="4">
    <source>
        <dbReference type="PROSITE" id="PS50949"/>
    </source>
</evidence>
<dbReference type="InterPro" id="IPR050679">
    <property type="entry name" value="Bact_HTH_transcr_reg"/>
</dbReference>
<name>A0A1W6CZA0_9RHOB</name>
<protein>
    <submittedName>
        <fullName evidence="5">GntR family transcriptional regulator</fullName>
    </submittedName>
</protein>
<gene>
    <name evidence="5" type="ORF">B0A89_11180</name>
</gene>
<dbReference type="SMART" id="SM00345">
    <property type="entry name" value="HTH_GNTR"/>
    <property type="match status" value="1"/>
</dbReference>